<dbReference type="EC" id="1.7.1.17" evidence="6"/>
<protein>
    <recommendedName>
        <fullName evidence="6">FMN dependent NADH:quinone oxidoreductase</fullName>
        <ecNumber evidence="6">1.6.5.-</ecNumber>
    </recommendedName>
    <alternativeName>
        <fullName evidence="6">Azo-dye reductase</fullName>
    </alternativeName>
    <alternativeName>
        <fullName evidence="6">FMN-dependent NADH-azo compound oxidoreductase</fullName>
    </alternativeName>
    <alternativeName>
        <fullName evidence="6">FMN-dependent NADH-azoreductase</fullName>
        <ecNumber evidence="6">1.7.1.17</ecNumber>
    </alternativeName>
</protein>
<dbReference type="PANTHER" id="PTHR43741">
    <property type="entry name" value="FMN-DEPENDENT NADH-AZOREDUCTASE 1"/>
    <property type="match status" value="1"/>
</dbReference>
<dbReference type="GO" id="GO:0010181">
    <property type="term" value="F:FMN binding"/>
    <property type="evidence" value="ECO:0007669"/>
    <property type="project" value="UniProtKB-UniRule"/>
</dbReference>
<dbReference type="EC" id="1.6.5.-" evidence="6"/>
<dbReference type="AlphaFoldDB" id="A0A1E7DK66"/>
<evidence type="ECO:0000256" key="5">
    <source>
        <dbReference type="ARBA" id="ARBA00048542"/>
    </source>
</evidence>
<dbReference type="HAMAP" id="MF_01216">
    <property type="entry name" value="Azoreductase_type1"/>
    <property type="match status" value="1"/>
</dbReference>
<comment type="catalytic activity">
    <reaction evidence="5">
        <text>N,N-dimethyl-1,4-phenylenediamine + anthranilate + 2 NAD(+) = 2-(4-dimethylaminophenyl)diazenylbenzoate + 2 NADH + 2 H(+)</text>
        <dbReference type="Rhea" id="RHEA:55872"/>
        <dbReference type="ChEBI" id="CHEBI:15378"/>
        <dbReference type="ChEBI" id="CHEBI:15783"/>
        <dbReference type="ChEBI" id="CHEBI:16567"/>
        <dbReference type="ChEBI" id="CHEBI:57540"/>
        <dbReference type="ChEBI" id="CHEBI:57945"/>
        <dbReference type="ChEBI" id="CHEBI:71579"/>
        <dbReference type="EC" id="1.7.1.17"/>
    </reaction>
    <physiologicalReaction direction="right-to-left" evidence="5">
        <dbReference type="Rhea" id="RHEA:55874"/>
    </physiologicalReaction>
</comment>
<gene>
    <name evidence="6" type="primary">azoR</name>
    <name evidence="8" type="ORF">BA724_13730</name>
</gene>
<keyword evidence="3 6" id="KW-0560">Oxidoreductase</keyword>
<comment type="similarity">
    <text evidence="6">Belongs to the azoreductase type 1 family.</text>
</comment>
<comment type="catalytic activity">
    <reaction evidence="6">
        <text>2 a quinone + NADH + H(+) = 2 a 1,4-benzosemiquinone + NAD(+)</text>
        <dbReference type="Rhea" id="RHEA:65952"/>
        <dbReference type="ChEBI" id="CHEBI:15378"/>
        <dbReference type="ChEBI" id="CHEBI:57540"/>
        <dbReference type="ChEBI" id="CHEBI:57945"/>
        <dbReference type="ChEBI" id="CHEBI:132124"/>
        <dbReference type="ChEBI" id="CHEBI:134225"/>
    </reaction>
</comment>
<keyword evidence="4 6" id="KW-0520">NAD</keyword>
<evidence type="ECO:0000313" key="8">
    <source>
        <dbReference type="EMBL" id="OES43476.1"/>
    </source>
</evidence>
<evidence type="ECO:0000256" key="1">
    <source>
        <dbReference type="ARBA" id="ARBA00022630"/>
    </source>
</evidence>
<evidence type="ECO:0000313" key="9">
    <source>
        <dbReference type="Proteomes" id="UP000095658"/>
    </source>
</evidence>
<dbReference type="PANTHER" id="PTHR43741:SF4">
    <property type="entry name" value="FMN-DEPENDENT NADH:QUINONE OXIDOREDUCTASE"/>
    <property type="match status" value="1"/>
</dbReference>
<reference evidence="8 9" key="1">
    <citation type="submission" date="2016-06" db="EMBL/GenBank/DDBJ databases">
        <title>Domibacillus iocasae genome sequencing.</title>
        <authorList>
            <person name="Verma A."/>
            <person name="Pal Y."/>
            <person name="Ojha A.K."/>
            <person name="Krishnamurthi S."/>
        </authorList>
    </citation>
    <scope>NUCLEOTIDE SEQUENCE [LARGE SCALE GENOMIC DNA]</scope>
    <source>
        <strain evidence="8 9">DSM 29979</strain>
    </source>
</reference>
<comment type="caution">
    <text evidence="6">Lacks conserved residue(s) required for the propagation of feature annotation.</text>
</comment>
<dbReference type="SUPFAM" id="SSF52218">
    <property type="entry name" value="Flavoproteins"/>
    <property type="match status" value="1"/>
</dbReference>
<comment type="function">
    <text evidence="6">Also exhibits azoreductase activity. Catalyzes the reductive cleavage of the azo bond in aromatic azo compounds to the corresponding amines.</text>
</comment>
<evidence type="ECO:0000256" key="2">
    <source>
        <dbReference type="ARBA" id="ARBA00022643"/>
    </source>
</evidence>
<dbReference type="InterPro" id="IPR050104">
    <property type="entry name" value="FMN-dep_NADH:Q_OxRdtase_AzoR1"/>
</dbReference>
<dbReference type="Proteomes" id="UP000095658">
    <property type="component" value="Unassembled WGS sequence"/>
</dbReference>
<organism evidence="8 9">
    <name type="scientific">Domibacillus iocasae</name>
    <dbReference type="NCBI Taxonomy" id="1714016"/>
    <lineage>
        <taxon>Bacteria</taxon>
        <taxon>Bacillati</taxon>
        <taxon>Bacillota</taxon>
        <taxon>Bacilli</taxon>
        <taxon>Bacillales</taxon>
        <taxon>Bacillaceae</taxon>
        <taxon>Domibacillus</taxon>
    </lineage>
</organism>
<keyword evidence="9" id="KW-1185">Reference proteome</keyword>
<name>A0A1E7DK66_9BACI</name>
<sequence length="208" mass="23135">MTNVLFVKANSRPADQAVSVQLYNAFLEAYRAENPSDNITELDLFAENLPYYDTDKINGMFKLARGMELTADEKAATDLVTKYLNQFLEADKVVFAFPLWNFTIPAALHTYLDYLNQAGKTFSYTPEGPVGLLKDKKVTLLNARGGVYSEGPMEALEMSVKYVQAVLAFWGVEDVQTIVIEGHNQFPDRSAEIVQAGLDTAKEAALTF</sequence>
<dbReference type="InterPro" id="IPR003680">
    <property type="entry name" value="Flavodoxin_fold"/>
</dbReference>
<feature type="domain" description="Flavodoxin-like fold" evidence="7">
    <location>
        <begin position="3"/>
        <end position="202"/>
    </location>
</feature>
<dbReference type="InterPro" id="IPR023048">
    <property type="entry name" value="NADH:quinone_OxRdtase_FMN_depd"/>
</dbReference>
<dbReference type="EMBL" id="MAMP01000025">
    <property type="protein sequence ID" value="OES43476.1"/>
    <property type="molecule type" value="Genomic_DNA"/>
</dbReference>
<dbReference type="GO" id="GO:0016655">
    <property type="term" value="F:oxidoreductase activity, acting on NAD(P)H, quinone or similar compound as acceptor"/>
    <property type="evidence" value="ECO:0007669"/>
    <property type="project" value="InterPro"/>
</dbReference>
<evidence type="ECO:0000256" key="4">
    <source>
        <dbReference type="ARBA" id="ARBA00023027"/>
    </source>
</evidence>
<dbReference type="InterPro" id="IPR029039">
    <property type="entry name" value="Flavoprotein-like_sf"/>
</dbReference>
<accession>A0A1E7DK66</accession>
<dbReference type="GO" id="GO:0016652">
    <property type="term" value="F:oxidoreductase activity, acting on NAD(P)H as acceptor"/>
    <property type="evidence" value="ECO:0007669"/>
    <property type="project" value="UniProtKB-UniRule"/>
</dbReference>
<proteinExistence type="inferred from homology"/>
<keyword evidence="1 6" id="KW-0285">Flavoprotein</keyword>
<comment type="function">
    <text evidence="6">Quinone reductase that provides resistance to thiol-specific stress caused by electrophilic quinones.</text>
</comment>
<evidence type="ECO:0000256" key="3">
    <source>
        <dbReference type="ARBA" id="ARBA00023002"/>
    </source>
</evidence>
<dbReference type="OrthoDB" id="9805013at2"/>
<comment type="subunit">
    <text evidence="6">Homodimer.</text>
</comment>
<dbReference type="NCBIfam" id="NF010075">
    <property type="entry name" value="PRK13556.1"/>
    <property type="match status" value="1"/>
</dbReference>
<dbReference type="Gene3D" id="3.40.50.360">
    <property type="match status" value="1"/>
</dbReference>
<evidence type="ECO:0000259" key="7">
    <source>
        <dbReference type="Pfam" id="PF02525"/>
    </source>
</evidence>
<comment type="caution">
    <text evidence="8">The sequence shown here is derived from an EMBL/GenBank/DDBJ whole genome shotgun (WGS) entry which is preliminary data.</text>
</comment>
<evidence type="ECO:0000256" key="6">
    <source>
        <dbReference type="HAMAP-Rule" id="MF_01216"/>
    </source>
</evidence>
<dbReference type="STRING" id="1714016.BA724_13730"/>
<dbReference type="RefSeq" id="WP_069939913.1">
    <property type="nucleotide sequence ID" value="NZ_MAMP01000025.1"/>
</dbReference>
<dbReference type="Pfam" id="PF02525">
    <property type="entry name" value="Flavodoxin_2"/>
    <property type="match status" value="1"/>
</dbReference>
<keyword evidence="2 6" id="KW-0288">FMN</keyword>
<comment type="cofactor">
    <cofactor evidence="6">
        <name>FMN</name>
        <dbReference type="ChEBI" id="CHEBI:58210"/>
    </cofactor>
    <text evidence="6">Binds 1 FMN per subunit.</text>
</comment>
<dbReference type="GO" id="GO:0009055">
    <property type="term" value="F:electron transfer activity"/>
    <property type="evidence" value="ECO:0007669"/>
    <property type="project" value="UniProtKB-UniRule"/>
</dbReference>